<proteinExistence type="predicted"/>
<keyword evidence="1" id="KW-1133">Transmembrane helix</keyword>
<dbReference type="PANTHER" id="PTHR12621:SF7">
    <property type="entry name" value="CYSTEINE AND HISTIDINE-RICH DOMAIN-CONTAINING PROTEIN 1"/>
    <property type="match status" value="1"/>
</dbReference>
<accession>A0A8S1TE35</accession>
<sequence>MQQILNTIDKVDIFGVPVSLLTSAKASLYQSKLGGIITILIGGISFTYFLYAIIQWIDHQIPAIVSIKQQTISYAEFQLSDSIIQLELQDFSGDVDPFRKEHNIITPNLYRILNTSIVDKPIPLFSSEDRPFTISIDNGTIVLNHDSVGIDDHIQMTQLLLVLESCSNLTAVSGSYCADQNVINEYLTKFHGFLFLKIRLNQLKYSIGELEEIEKQYYTAFELSRPLYSQVLLKQQETVVDDGILFNNYNYYYFLNNYELIHQPVDNFFTSQVVSQMSKQKHEFKSFGCYLFRIDNISVNESITLPKLGQILAQVGSIVQVIFLLKYIAIYYNKMLLENELLHEIVIMYYPEMKKIKLNLFNQFEYQNQNNLKDNVDRTLENFKYKYQAFIKRAKEKCRLNNILYEISRLQFIIQQQFGDQILQQSHQMGGKLKNNYLDHQSSKESNRLTVKPANSIDIDNDYALMEPLEMLQKQP</sequence>
<evidence type="ECO:0000313" key="2">
    <source>
        <dbReference type="EMBL" id="CAD8149824.1"/>
    </source>
</evidence>
<protein>
    <recommendedName>
        <fullName evidence="4">Transmembrane protein</fullName>
    </recommendedName>
</protein>
<gene>
    <name evidence="2" type="ORF">POCTA_138.1.T0230007</name>
</gene>
<evidence type="ECO:0008006" key="4">
    <source>
        <dbReference type="Google" id="ProtNLM"/>
    </source>
</evidence>
<dbReference type="GO" id="GO:0008270">
    <property type="term" value="F:zinc ion binding"/>
    <property type="evidence" value="ECO:0007669"/>
    <property type="project" value="TreeGrafter"/>
</dbReference>
<name>A0A8S1TE35_PAROT</name>
<dbReference type="OrthoDB" id="303657at2759"/>
<comment type="caution">
    <text evidence="2">The sequence shown here is derived from an EMBL/GenBank/DDBJ whole genome shotgun (WGS) entry which is preliminary data.</text>
</comment>
<keyword evidence="3" id="KW-1185">Reference proteome</keyword>
<dbReference type="EMBL" id="CAJJDP010000023">
    <property type="protein sequence ID" value="CAD8149824.1"/>
    <property type="molecule type" value="Genomic_DNA"/>
</dbReference>
<dbReference type="Proteomes" id="UP000683925">
    <property type="component" value="Unassembled WGS sequence"/>
</dbReference>
<dbReference type="PANTHER" id="PTHR12621">
    <property type="entry name" value="CYSTEINE AND HISTIDINE-RICH DOMAIN CHORD -CONTAINING PROTEIN"/>
    <property type="match status" value="1"/>
</dbReference>
<evidence type="ECO:0000256" key="1">
    <source>
        <dbReference type="SAM" id="Phobius"/>
    </source>
</evidence>
<organism evidence="2 3">
    <name type="scientific">Paramecium octaurelia</name>
    <dbReference type="NCBI Taxonomy" id="43137"/>
    <lineage>
        <taxon>Eukaryota</taxon>
        <taxon>Sar</taxon>
        <taxon>Alveolata</taxon>
        <taxon>Ciliophora</taxon>
        <taxon>Intramacronucleata</taxon>
        <taxon>Oligohymenophorea</taxon>
        <taxon>Peniculida</taxon>
        <taxon>Parameciidae</taxon>
        <taxon>Paramecium</taxon>
    </lineage>
</organism>
<evidence type="ECO:0000313" key="3">
    <source>
        <dbReference type="Proteomes" id="UP000683925"/>
    </source>
</evidence>
<keyword evidence="1" id="KW-0812">Transmembrane</keyword>
<keyword evidence="1" id="KW-0472">Membrane</keyword>
<dbReference type="AlphaFoldDB" id="A0A8S1TE35"/>
<feature type="transmembrane region" description="Helical" evidence="1">
    <location>
        <begin position="33"/>
        <end position="54"/>
    </location>
</feature>
<reference evidence="2" key="1">
    <citation type="submission" date="2021-01" db="EMBL/GenBank/DDBJ databases">
        <authorList>
            <consortium name="Genoscope - CEA"/>
            <person name="William W."/>
        </authorList>
    </citation>
    <scope>NUCLEOTIDE SEQUENCE</scope>
</reference>
<dbReference type="OMA" id="IHQPVDN"/>